<proteinExistence type="predicted"/>
<organism evidence="1 2">
    <name type="scientific">candidate division Kazan bacterium</name>
    <dbReference type="NCBI Taxonomy" id="2202143"/>
    <lineage>
        <taxon>Bacteria</taxon>
        <taxon>Bacteria division Kazan-3B-28</taxon>
    </lineage>
</organism>
<evidence type="ECO:0000313" key="2">
    <source>
        <dbReference type="Proteomes" id="UP000281261"/>
    </source>
</evidence>
<protein>
    <submittedName>
        <fullName evidence="1">Uncharacterized protein</fullName>
    </submittedName>
</protein>
<accession>A0A420ZBA2</accession>
<dbReference type="Proteomes" id="UP000281261">
    <property type="component" value="Unassembled WGS sequence"/>
</dbReference>
<dbReference type="AlphaFoldDB" id="A0A420ZBA2"/>
<gene>
    <name evidence="1" type="ORF">DRH29_05125</name>
</gene>
<sequence length="82" mass="9267">MSDTCYLQISFPRKDLPKFNEVLKDELYDGVFWDEDMGDECQVDAIIYEANYGWYDQVQALARAGLTFSVSHGAGAEYGPCV</sequence>
<reference evidence="1 2" key="1">
    <citation type="submission" date="2018-06" db="EMBL/GenBank/DDBJ databases">
        <title>Extensive metabolic versatility and redundancy in microbially diverse, dynamic hydrothermal sediments.</title>
        <authorList>
            <person name="Dombrowski N."/>
            <person name="Teske A."/>
            <person name="Baker B.J."/>
        </authorList>
    </citation>
    <scope>NUCLEOTIDE SEQUENCE [LARGE SCALE GENOMIC DNA]</scope>
    <source>
        <strain evidence="1">B79_G16</strain>
    </source>
</reference>
<dbReference type="EMBL" id="QMNG01000080">
    <property type="protein sequence ID" value="RLC36146.1"/>
    <property type="molecule type" value="Genomic_DNA"/>
</dbReference>
<evidence type="ECO:0000313" key="1">
    <source>
        <dbReference type="EMBL" id="RLC36146.1"/>
    </source>
</evidence>
<name>A0A420ZBA2_UNCK3</name>
<feature type="non-terminal residue" evidence="1">
    <location>
        <position position="82"/>
    </location>
</feature>
<comment type="caution">
    <text evidence="1">The sequence shown here is derived from an EMBL/GenBank/DDBJ whole genome shotgun (WGS) entry which is preliminary data.</text>
</comment>